<dbReference type="GO" id="GO:0005802">
    <property type="term" value="C:trans-Golgi network"/>
    <property type="evidence" value="ECO:0007669"/>
    <property type="project" value="TreeGrafter"/>
</dbReference>
<keyword evidence="4" id="KW-0812">Transmembrane</keyword>
<dbReference type="EMBL" id="CAWUPB010000913">
    <property type="protein sequence ID" value="CAK7331376.1"/>
    <property type="molecule type" value="Genomic_DNA"/>
</dbReference>
<evidence type="ECO:0000259" key="9">
    <source>
        <dbReference type="Pfam" id="PF14360"/>
    </source>
</evidence>
<evidence type="ECO:0000256" key="5">
    <source>
        <dbReference type="ARBA" id="ARBA00022919"/>
    </source>
</evidence>
<evidence type="ECO:0000256" key="6">
    <source>
        <dbReference type="ARBA" id="ARBA00022989"/>
    </source>
</evidence>
<dbReference type="GO" id="GO:0033188">
    <property type="term" value="F:sphingomyelin synthase activity"/>
    <property type="evidence" value="ECO:0007669"/>
    <property type="project" value="TreeGrafter"/>
</dbReference>
<dbReference type="PANTHER" id="PTHR21290:SF50">
    <property type="entry name" value="SPHINGOMYELIN SYNTHASE-LIKE DOMAIN-CONTAINING PROTEIN"/>
    <property type="match status" value="1"/>
</dbReference>
<dbReference type="Proteomes" id="UP001314170">
    <property type="component" value="Unassembled WGS sequence"/>
</dbReference>
<dbReference type="Pfam" id="PF12043">
    <property type="entry name" value="DUF3527"/>
    <property type="match status" value="1"/>
</dbReference>
<dbReference type="GO" id="GO:0005789">
    <property type="term" value="C:endoplasmic reticulum membrane"/>
    <property type="evidence" value="ECO:0007669"/>
    <property type="project" value="TreeGrafter"/>
</dbReference>
<dbReference type="InterPro" id="IPR025749">
    <property type="entry name" value="Sphingomyelin_synth-like_dom"/>
</dbReference>
<evidence type="ECO:0000256" key="7">
    <source>
        <dbReference type="ARBA" id="ARBA00023098"/>
    </source>
</evidence>
<dbReference type="GO" id="GO:0000139">
    <property type="term" value="C:Golgi membrane"/>
    <property type="evidence" value="ECO:0007669"/>
    <property type="project" value="TreeGrafter"/>
</dbReference>
<evidence type="ECO:0000256" key="4">
    <source>
        <dbReference type="ARBA" id="ARBA00022692"/>
    </source>
</evidence>
<dbReference type="GO" id="GO:0047493">
    <property type="term" value="F:ceramide cholinephosphotransferase activity"/>
    <property type="evidence" value="ECO:0007669"/>
    <property type="project" value="TreeGrafter"/>
</dbReference>
<protein>
    <recommendedName>
        <fullName evidence="9">Sphingomyelin synthase-like domain-containing protein</fullName>
    </recommendedName>
</protein>
<organism evidence="10 11">
    <name type="scientific">Dovyalis caffra</name>
    <dbReference type="NCBI Taxonomy" id="77055"/>
    <lineage>
        <taxon>Eukaryota</taxon>
        <taxon>Viridiplantae</taxon>
        <taxon>Streptophyta</taxon>
        <taxon>Embryophyta</taxon>
        <taxon>Tracheophyta</taxon>
        <taxon>Spermatophyta</taxon>
        <taxon>Magnoliopsida</taxon>
        <taxon>eudicotyledons</taxon>
        <taxon>Gunneridae</taxon>
        <taxon>Pentapetalae</taxon>
        <taxon>rosids</taxon>
        <taxon>fabids</taxon>
        <taxon>Malpighiales</taxon>
        <taxon>Salicaceae</taxon>
        <taxon>Flacourtieae</taxon>
        <taxon>Dovyalis</taxon>
    </lineage>
</organism>
<dbReference type="GO" id="GO:0046513">
    <property type="term" value="P:ceramide biosynthetic process"/>
    <property type="evidence" value="ECO:0007669"/>
    <property type="project" value="TreeGrafter"/>
</dbReference>
<gene>
    <name evidence="10" type="ORF">DCAF_LOCUS8435</name>
</gene>
<comment type="similarity">
    <text evidence="2">Belongs to the sphingomyelin synthase family.</text>
</comment>
<feature type="domain" description="Sphingomyelin synthase-like" evidence="9">
    <location>
        <begin position="151"/>
        <end position="219"/>
    </location>
</feature>
<evidence type="ECO:0000256" key="1">
    <source>
        <dbReference type="ARBA" id="ARBA00004141"/>
    </source>
</evidence>
<keyword evidence="5" id="KW-0746">Sphingolipid metabolism</keyword>
<dbReference type="AlphaFoldDB" id="A0AAV1RD06"/>
<evidence type="ECO:0000256" key="2">
    <source>
        <dbReference type="ARBA" id="ARBA00005441"/>
    </source>
</evidence>
<dbReference type="GO" id="GO:0045140">
    <property type="term" value="F:inositol phosphoceramide synthase activity"/>
    <property type="evidence" value="ECO:0007669"/>
    <property type="project" value="TreeGrafter"/>
</dbReference>
<keyword evidence="8" id="KW-0472">Membrane</keyword>
<name>A0AAV1RD06_9ROSI</name>
<sequence length="267" mass="29675">MAPFKEGIYSVEFNASLSTLQAFSLCIAVLDGKKLCEMSESSNLSEEKTSLETILSQNDGIRAPNGIVEEVPARYVSYPPLSPVGRYIHGLAAHGIHYLHRPGPTLQDAGFFLLPELGQDKAYGSKLARLPHPESAIELLVINFSRGVNYGCGDLIFSSHMIFTIVFVRAYHKYGTKRCIKQFAWLLAVVQSLLIVASHKHYTVDVVVAWYTVHLVTFFIDKKLPDLAERPNGLTSLPLLPQIREKDSKNKEEHHIVLTGVSVETEG</sequence>
<dbReference type="GO" id="GO:0005886">
    <property type="term" value="C:plasma membrane"/>
    <property type="evidence" value="ECO:0007669"/>
    <property type="project" value="TreeGrafter"/>
</dbReference>
<dbReference type="InterPro" id="IPR045221">
    <property type="entry name" value="Sphingomyelin_synth-like"/>
</dbReference>
<proteinExistence type="inferred from homology"/>
<keyword evidence="6" id="KW-1133">Transmembrane helix</keyword>
<comment type="caution">
    <text evidence="10">The sequence shown here is derived from an EMBL/GenBank/DDBJ whole genome shotgun (WGS) entry which is preliminary data.</text>
</comment>
<reference evidence="10 11" key="1">
    <citation type="submission" date="2024-01" db="EMBL/GenBank/DDBJ databases">
        <authorList>
            <person name="Waweru B."/>
        </authorList>
    </citation>
    <scope>NUCLEOTIDE SEQUENCE [LARGE SCALE GENOMIC DNA]</scope>
</reference>
<evidence type="ECO:0000313" key="11">
    <source>
        <dbReference type="Proteomes" id="UP001314170"/>
    </source>
</evidence>
<dbReference type="PANTHER" id="PTHR21290">
    <property type="entry name" value="SPHINGOMYELIN SYNTHETASE"/>
    <property type="match status" value="1"/>
</dbReference>
<keyword evidence="11" id="KW-1185">Reference proteome</keyword>
<dbReference type="Pfam" id="PF14360">
    <property type="entry name" value="PAP2_C"/>
    <property type="match status" value="1"/>
</dbReference>
<comment type="subcellular location">
    <subcellularLocation>
        <location evidence="1">Membrane</location>
        <topology evidence="1">Multi-pass membrane protein</topology>
    </subcellularLocation>
</comment>
<dbReference type="InterPro" id="IPR021916">
    <property type="entry name" value="DUF3527"/>
</dbReference>
<evidence type="ECO:0000256" key="3">
    <source>
        <dbReference type="ARBA" id="ARBA00022679"/>
    </source>
</evidence>
<evidence type="ECO:0000313" key="10">
    <source>
        <dbReference type="EMBL" id="CAK7331376.1"/>
    </source>
</evidence>
<keyword evidence="3" id="KW-0808">Transferase</keyword>
<accession>A0AAV1RD06</accession>
<evidence type="ECO:0000256" key="8">
    <source>
        <dbReference type="ARBA" id="ARBA00023136"/>
    </source>
</evidence>
<keyword evidence="7" id="KW-0443">Lipid metabolism</keyword>